<dbReference type="SMART" id="SM00825">
    <property type="entry name" value="PKS_KS"/>
    <property type="match status" value="1"/>
</dbReference>
<keyword evidence="8" id="KW-0443">Lipid metabolism</keyword>
<dbReference type="GO" id="GO:0005829">
    <property type="term" value="C:cytosol"/>
    <property type="evidence" value="ECO:0007669"/>
    <property type="project" value="TreeGrafter"/>
</dbReference>
<dbReference type="Gene3D" id="3.40.47.10">
    <property type="match status" value="1"/>
</dbReference>
<evidence type="ECO:0000313" key="18">
    <source>
        <dbReference type="EMBL" id="WTW62558.1"/>
    </source>
</evidence>
<evidence type="ECO:0000256" key="11">
    <source>
        <dbReference type="ARBA" id="ARBA00024006"/>
    </source>
</evidence>
<comment type="catalytic activity">
    <reaction evidence="12 14">
        <text>(9Z)-hexadecenoyl-[ACP] + malonyl-[ACP] + H(+) = 3-oxo-(11Z)-octadecenoyl-[ACP] + holo-[ACP] + CO2</text>
        <dbReference type="Rhea" id="RHEA:55040"/>
        <dbReference type="Rhea" id="RHEA-COMP:9623"/>
        <dbReference type="Rhea" id="RHEA-COMP:9685"/>
        <dbReference type="Rhea" id="RHEA-COMP:10800"/>
        <dbReference type="Rhea" id="RHEA-COMP:14074"/>
        <dbReference type="ChEBI" id="CHEBI:15378"/>
        <dbReference type="ChEBI" id="CHEBI:16526"/>
        <dbReference type="ChEBI" id="CHEBI:64479"/>
        <dbReference type="ChEBI" id="CHEBI:78449"/>
        <dbReference type="ChEBI" id="CHEBI:83989"/>
        <dbReference type="ChEBI" id="CHEBI:138538"/>
        <dbReference type="EC" id="2.3.1.179"/>
    </reaction>
</comment>
<gene>
    <name evidence="18" type="primary">fabF</name>
    <name evidence="18" type="ORF">OG549_18935</name>
</gene>
<evidence type="ECO:0000256" key="2">
    <source>
        <dbReference type="ARBA" id="ARBA00008467"/>
    </source>
</evidence>
<dbReference type="GO" id="GO:0030497">
    <property type="term" value="P:fatty acid elongation"/>
    <property type="evidence" value="ECO:0007669"/>
    <property type="project" value="UniProtKB-ARBA"/>
</dbReference>
<evidence type="ECO:0000256" key="16">
    <source>
        <dbReference type="RuleBase" id="RU003694"/>
    </source>
</evidence>
<dbReference type="AlphaFoldDB" id="A0AAU2V5H6"/>
<name>A0AAU2V5H6_9ACTN</name>
<evidence type="ECO:0000256" key="7">
    <source>
        <dbReference type="ARBA" id="ARBA00022832"/>
    </source>
</evidence>
<dbReference type="InterPro" id="IPR017568">
    <property type="entry name" value="3-oxoacyl-ACP_synth-2"/>
</dbReference>
<evidence type="ECO:0000256" key="5">
    <source>
        <dbReference type="ARBA" id="ARBA00022516"/>
    </source>
</evidence>
<comment type="catalytic activity">
    <reaction evidence="13 14">
        <text>a fatty acyl-[ACP] + malonyl-[ACP] + H(+) = a 3-oxoacyl-[ACP] + holo-[ACP] + CO2</text>
        <dbReference type="Rhea" id="RHEA:22836"/>
        <dbReference type="Rhea" id="RHEA-COMP:9623"/>
        <dbReference type="Rhea" id="RHEA-COMP:9685"/>
        <dbReference type="Rhea" id="RHEA-COMP:9916"/>
        <dbReference type="Rhea" id="RHEA-COMP:14125"/>
        <dbReference type="ChEBI" id="CHEBI:15378"/>
        <dbReference type="ChEBI" id="CHEBI:16526"/>
        <dbReference type="ChEBI" id="CHEBI:64479"/>
        <dbReference type="ChEBI" id="CHEBI:78449"/>
        <dbReference type="ChEBI" id="CHEBI:78776"/>
        <dbReference type="ChEBI" id="CHEBI:138651"/>
    </reaction>
</comment>
<dbReference type="InterPro" id="IPR014030">
    <property type="entry name" value="Ketoacyl_synth_N"/>
</dbReference>
<comment type="pathway">
    <text evidence="1 14">Lipid metabolism; fatty acid biosynthesis.</text>
</comment>
<dbReference type="InterPro" id="IPR000794">
    <property type="entry name" value="Beta-ketoacyl_synthase"/>
</dbReference>
<sequence>MPASAKVVLTGMGAITPVGNSRESTWTALLDGRSGIGPITRFDASDFRTRIAGEVKDFDPVALLGRKRARRAARPSQLAVAAAREAVEDAGLVIGAGEAETAGDRIGAVINTAVSGMGEIAEAVDRMHEDPSQVDIYFVPSVIPNMAACEVAIDLGVHGPVTASALACASGVHALLEARRMILSGEADVVIAGGTDASITPVMFAGLCNMGALSRRNDQPEQASRPFDADRDGFVFGEGAVVCVLESDEHARARGAQPYAELLGGALTSDAFHVSAPHPDGTHATAAMRKALEVSGVAPHEVDYVCAHGTGTKANDLTETRAIREVFGAHAYDLLVSSPKSMTGHLIGAAGALSAMVAALAIRDGVVPPTINLDTPAAECDLDYVPHHARKATVDTAIVDAFGFGGQNCVAVLRRP</sequence>
<evidence type="ECO:0000256" key="4">
    <source>
        <dbReference type="ARBA" id="ARBA00014657"/>
    </source>
</evidence>
<evidence type="ECO:0000256" key="13">
    <source>
        <dbReference type="ARBA" id="ARBA00047659"/>
    </source>
</evidence>
<proteinExistence type="inferred from homology"/>
<evidence type="ECO:0000256" key="6">
    <source>
        <dbReference type="ARBA" id="ARBA00022679"/>
    </source>
</evidence>
<dbReference type="Pfam" id="PF02801">
    <property type="entry name" value="Ketoacyl-synt_C"/>
    <property type="match status" value="1"/>
</dbReference>
<evidence type="ECO:0000256" key="1">
    <source>
        <dbReference type="ARBA" id="ARBA00005194"/>
    </source>
</evidence>
<evidence type="ECO:0000256" key="15">
    <source>
        <dbReference type="PIRSR" id="PIRSR000447-1"/>
    </source>
</evidence>
<keyword evidence="6 14" id="KW-0808">Transferase</keyword>
<dbReference type="NCBIfam" id="TIGR03150">
    <property type="entry name" value="fabF"/>
    <property type="match status" value="1"/>
</dbReference>
<evidence type="ECO:0000256" key="9">
    <source>
        <dbReference type="ARBA" id="ARBA00023160"/>
    </source>
</evidence>
<dbReference type="InterPro" id="IPR016039">
    <property type="entry name" value="Thiolase-like"/>
</dbReference>
<dbReference type="FunFam" id="3.40.47.10:FF:000018">
    <property type="entry name" value="3-oxoacyl-[acyl-carrier-protein] synthase 2"/>
    <property type="match status" value="1"/>
</dbReference>
<dbReference type="EC" id="2.3.1.179" evidence="3 14"/>
<comment type="similarity">
    <text evidence="2 14 16">Belongs to the thiolase-like superfamily. Beta-ketoacyl-ACP synthases family.</text>
</comment>
<dbReference type="SUPFAM" id="SSF53901">
    <property type="entry name" value="Thiolase-like"/>
    <property type="match status" value="2"/>
</dbReference>
<organism evidence="18">
    <name type="scientific">Streptomyces sp. NBC_00003</name>
    <dbReference type="NCBI Taxonomy" id="2903608"/>
    <lineage>
        <taxon>Bacteria</taxon>
        <taxon>Bacillati</taxon>
        <taxon>Actinomycetota</taxon>
        <taxon>Actinomycetes</taxon>
        <taxon>Kitasatosporales</taxon>
        <taxon>Streptomycetaceae</taxon>
        <taxon>Streptomyces</taxon>
    </lineage>
</organism>
<dbReference type="GO" id="GO:0004315">
    <property type="term" value="F:3-oxoacyl-[acyl-carrier-protein] synthase activity"/>
    <property type="evidence" value="ECO:0007669"/>
    <property type="project" value="UniProtKB-UniRule"/>
</dbReference>
<keyword evidence="10 14" id="KW-0012">Acyltransferase</keyword>
<dbReference type="PIRSF" id="PIRSF000447">
    <property type="entry name" value="KAS_II"/>
    <property type="match status" value="1"/>
</dbReference>
<reference evidence="18" key="1">
    <citation type="submission" date="2022-10" db="EMBL/GenBank/DDBJ databases">
        <title>The complete genomes of actinobacterial strains from the NBC collection.</title>
        <authorList>
            <person name="Joergensen T.S."/>
            <person name="Alvarez Arevalo M."/>
            <person name="Sterndorff E.B."/>
            <person name="Faurdal D."/>
            <person name="Vuksanovic O."/>
            <person name="Mourched A.-S."/>
            <person name="Charusanti P."/>
            <person name="Shaw S."/>
            <person name="Blin K."/>
            <person name="Weber T."/>
        </authorList>
    </citation>
    <scope>NUCLEOTIDE SEQUENCE</scope>
    <source>
        <strain evidence="18">NBC_00003</strain>
    </source>
</reference>
<keyword evidence="7" id="KW-0276">Fatty acid metabolism</keyword>
<dbReference type="FunFam" id="3.40.47.10:FF:000029">
    <property type="entry name" value="3-oxoacyl-[acyl-carrier-protein] synthase 1"/>
    <property type="match status" value="1"/>
</dbReference>
<feature type="active site" description="For beta-ketoacyl synthase activity" evidence="15">
    <location>
        <position position="168"/>
    </location>
</feature>
<dbReference type="Pfam" id="PF00109">
    <property type="entry name" value="ketoacyl-synt"/>
    <property type="match status" value="1"/>
</dbReference>
<evidence type="ECO:0000256" key="12">
    <source>
        <dbReference type="ARBA" id="ARBA00047318"/>
    </source>
</evidence>
<dbReference type="InterPro" id="IPR020841">
    <property type="entry name" value="PKS_Beta-ketoAc_synthase_dom"/>
</dbReference>
<dbReference type="PROSITE" id="PS52004">
    <property type="entry name" value="KS3_2"/>
    <property type="match status" value="1"/>
</dbReference>
<dbReference type="EMBL" id="CP108318">
    <property type="protein sequence ID" value="WTW62558.1"/>
    <property type="molecule type" value="Genomic_DNA"/>
</dbReference>
<dbReference type="NCBIfam" id="NF005589">
    <property type="entry name" value="PRK07314.1"/>
    <property type="match status" value="1"/>
</dbReference>
<evidence type="ECO:0000256" key="14">
    <source>
        <dbReference type="PIRNR" id="PIRNR000447"/>
    </source>
</evidence>
<evidence type="ECO:0000259" key="17">
    <source>
        <dbReference type="PROSITE" id="PS52004"/>
    </source>
</evidence>
<dbReference type="InterPro" id="IPR014031">
    <property type="entry name" value="Ketoacyl_synth_C"/>
</dbReference>
<evidence type="ECO:0000256" key="10">
    <source>
        <dbReference type="ARBA" id="ARBA00023315"/>
    </source>
</evidence>
<dbReference type="CDD" id="cd00834">
    <property type="entry name" value="KAS_I_II"/>
    <property type="match status" value="1"/>
</dbReference>
<keyword evidence="5 14" id="KW-0444">Lipid biosynthesis</keyword>
<accession>A0AAU2V5H6</accession>
<dbReference type="PANTHER" id="PTHR11712:SF336">
    <property type="entry name" value="3-OXOACYL-[ACYL-CARRIER-PROTEIN] SYNTHASE, MITOCHONDRIAL"/>
    <property type="match status" value="1"/>
</dbReference>
<feature type="domain" description="Ketosynthase family 3 (KS3)" evidence="17">
    <location>
        <begin position="4"/>
        <end position="415"/>
    </location>
</feature>
<evidence type="ECO:0000256" key="3">
    <source>
        <dbReference type="ARBA" id="ARBA00012356"/>
    </source>
</evidence>
<keyword evidence="9 14" id="KW-0275">Fatty acid biosynthesis</keyword>
<comment type="function">
    <text evidence="11 14">Involved in the type II fatty acid elongation cycle. Catalyzes the elongation of a wide range of acyl-ACP by the addition of two carbons from malonyl-ACP to an acyl acceptor. Can efficiently catalyze the conversion of palmitoleoyl-ACP (cis-hexadec-9-enoyl-ACP) to cis-vaccenoyl-ACP (cis-octadec-11-enoyl-ACP), an essential step in the thermal regulation of fatty acid composition.</text>
</comment>
<protein>
    <recommendedName>
        <fullName evidence="4 14">3-oxoacyl-[acyl-carrier-protein] synthase 2</fullName>
        <ecNumber evidence="3 14">2.3.1.179</ecNumber>
    </recommendedName>
</protein>
<dbReference type="PANTHER" id="PTHR11712">
    <property type="entry name" value="POLYKETIDE SYNTHASE-RELATED"/>
    <property type="match status" value="1"/>
</dbReference>
<evidence type="ECO:0000256" key="8">
    <source>
        <dbReference type="ARBA" id="ARBA00023098"/>
    </source>
</evidence>